<sequence>MKLSLRRVLALFAALLIAVATGMTAAQAATNFDNAPQGAHYTKGSAEPVCTLDELTVTCTGTEIAGVGNTNATVTLAVTSTFTGECQNPGSKDKVVDPFTESDTNTTSEVVTSTKNGRLKVPAQSETGKSSEEFLADFSCPNPNWTPVVSGVALSYIYTLTFAGFTEPAIRITG</sequence>
<proteinExistence type="predicted"/>
<evidence type="ECO:0000313" key="3">
    <source>
        <dbReference type="Proteomes" id="UP001262032"/>
    </source>
</evidence>
<name>A0AAW8NEW5_PSEOX</name>
<feature type="chain" id="PRO_5043566801" evidence="1">
    <location>
        <begin position="29"/>
        <end position="174"/>
    </location>
</feature>
<gene>
    <name evidence="2" type="ORF">J2X12_002530</name>
</gene>
<evidence type="ECO:0000313" key="2">
    <source>
        <dbReference type="EMBL" id="MDR7164493.1"/>
    </source>
</evidence>
<protein>
    <submittedName>
        <fullName evidence="2">ABC-type glycerol-3-phosphate transport system substrate-binding protein</fullName>
    </submittedName>
</protein>
<evidence type="ECO:0000256" key="1">
    <source>
        <dbReference type="SAM" id="SignalP"/>
    </source>
</evidence>
<organism evidence="2 3">
    <name type="scientific">Pseudarthrobacter oxydans</name>
    <name type="common">Arthrobacter oxydans</name>
    <dbReference type="NCBI Taxonomy" id="1671"/>
    <lineage>
        <taxon>Bacteria</taxon>
        <taxon>Bacillati</taxon>
        <taxon>Actinomycetota</taxon>
        <taxon>Actinomycetes</taxon>
        <taxon>Micrococcales</taxon>
        <taxon>Micrococcaceae</taxon>
        <taxon>Pseudarthrobacter</taxon>
    </lineage>
</organism>
<reference evidence="2" key="1">
    <citation type="submission" date="2023-07" db="EMBL/GenBank/DDBJ databases">
        <title>Sorghum-associated microbial communities from plants grown in Nebraska, USA.</title>
        <authorList>
            <person name="Schachtman D."/>
        </authorList>
    </citation>
    <scope>NUCLEOTIDE SEQUENCE</scope>
    <source>
        <strain evidence="2">BE261</strain>
    </source>
</reference>
<comment type="caution">
    <text evidence="2">The sequence shown here is derived from an EMBL/GenBank/DDBJ whole genome shotgun (WGS) entry which is preliminary data.</text>
</comment>
<feature type="signal peptide" evidence="1">
    <location>
        <begin position="1"/>
        <end position="28"/>
    </location>
</feature>
<dbReference type="RefSeq" id="WP_310112822.1">
    <property type="nucleotide sequence ID" value="NZ_JAVDTN010000009.1"/>
</dbReference>
<dbReference type="AlphaFoldDB" id="A0AAW8NEW5"/>
<dbReference type="Proteomes" id="UP001262032">
    <property type="component" value="Unassembled WGS sequence"/>
</dbReference>
<dbReference type="GeneID" id="97423190"/>
<dbReference type="EMBL" id="JAVDWN010000008">
    <property type="protein sequence ID" value="MDR7164493.1"/>
    <property type="molecule type" value="Genomic_DNA"/>
</dbReference>
<keyword evidence="1" id="KW-0732">Signal</keyword>
<accession>A0AAW8NEW5</accession>